<name>A0A2I1FJW7_9GLOM</name>
<evidence type="ECO:0000313" key="4">
    <source>
        <dbReference type="Proteomes" id="UP000232688"/>
    </source>
</evidence>
<comment type="caution">
    <text evidence="3">The sequence shown here is derived from an EMBL/GenBank/DDBJ whole genome shotgun (WGS) entry which is preliminary data.</text>
</comment>
<evidence type="ECO:0000256" key="1">
    <source>
        <dbReference type="SAM" id="MobiDB-lite"/>
    </source>
</evidence>
<proteinExistence type="predicted"/>
<dbReference type="Proteomes" id="UP000232688">
    <property type="component" value="Unassembled WGS sequence"/>
</dbReference>
<evidence type="ECO:0000313" key="3">
    <source>
        <dbReference type="EMBL" id="PKC53842.1"/>
    </source>
</evidence>
<accession>A0A2I1FJW7</accession>
<protein>
    <submittedName>
        <fullName evidence="3">Uncharacterized protein</fullName>
    </submittedName>
</protein>
<reference evidence="2 5" key="2">
    <citation type="submission" date="2017-09" db="EMBL/GenBank/DDBJ databases">
        <title>Extensive intraspecific genome diversity in a model arbuscular mycorrhizal fungus.</title>
        <authorList>
            <person name="Chen E.C."/>
            <person name="Morin E."/>
            <person name="Beaudet D."/>
            <person name="Noel J."/>
            <person name="Ndikumana S."/>
            <person name="Charron P."/>
            <person name="St-Onge C."/>
            <person name="Giorgi J."/>
            <person name="Grigoriev I.V."/>
            <person name="Roux C."/>
            <person name="Martin F.M."/>
            <person name="Corradi N."/>
        </authorList>
    </citation>
    <scope>NUCLEOTIDE SEQUENCE [LARGE SCALE GENOMIC DNA]</scope>
    <source>
        <strain evidence="2 5">A5</strain>
    </source>
</reference>
<dbReference type="EMBL" id="LLXH01003782">
    <property type="protein sequence ID" value="PKC53842.1"/>
    <property type="molecule type" value="Genomic_DNA"/>
</dbReference>
<dbReference type="EMBL" id="LLXJ01004653">
    <property type="protein sequence ID" value="PKB95572.1"/>
    <property type="molecule type" value="Genomic_DNA"/>
</dbReference>
<feature type="compositionally biased region" description="Basic and acidic residues" evidence="1">
    <location>
        <begin position="16"/>
        <end position="36"/>
    </location>
</feature>
<reference evidence="3 4" key="4">
    <citation type="submission" date="2017-10" db="EMBL/GenBank/DDBJ databases">
        <title>Genome analyses suggest a sexual origin of heterokaryosis in a supposedly ancient asexual fungus.</title>
        <authorList>
            <person name="Corradi N."/>
            <person name="Sedzielewska K."/>
            <person name="Noel J."/>
            <person name="Charron P."/>
            <person name="Farinelli L."/>
            <person name="Marton T."/>
            <person name="Kruger M."/>
            <person name="Pelin A."/>
            <person name="Brachmann A."/>
            <person name="Corradi N."/>
        </authorList>
    </citation>
    <scope>NUCLEOTIDE SEQUENCE [LARGE SCALE GENOMIC DNA]</scope>
    <source>
        <strain evidence="3 4">A1</strain>
    </source>
</reference>
<dbReference type="Proteomes" id="UP000232722">
    <property type="component" value="Unassembled WGS sequence"/>
</dbReference>
<evidence type="ECO:0000313" key="5">
    <source>
        <dbReference type="Proteomes" id="UP000232722"/>
    </source>
</evidence>
<evidence type="ECO:0000313" key="2">
    <source>
        <dbReference type="EMBL" id="PKB95572.1"/>
    </source>
</evidence>
<reference evidence="2 5" key="1">
    <citation type="submission" date="2016-04" db="EMBL/GenBank/DDBJ databases">
        <title>Genome analyses suggest a sexual origin of heterokaryosis in a supposedly ancient asexual fungus.</title>
        <authorList>
            <person name="Ropars J."/>
            <person name="Sedzielewska K."/>
            <person name="Noel J."/>
            <person name="Charron P."/>
            <person name="Farinelli L."/>
            <person name="Marton T."/>
            <person name="Kruger M."/>
            <person name="Pelin A."/>
            <person name="Brachmann A."/>
            <person name="Corradi N."/>
        </authorList>
    </citation>
    <scope>NUCLEOTIDE SEQUENCE [LARGE SCALE GENOMIC DNA]</scope>
    <source>
        <strain evidence="2 5">A5</strain>
    </source>
</reference>
<reference evidence="3 4" key="3">
    <citation type="submission" date="2017-10" db="EMBL/GenBank/DDBJ databases">
        <title>Extensive intraspecific genome diversity in a model arbuscular mycorrhizal fungus.</title>
        <authorList>
            <person name="Chen E.C.H."/>
            <person name="Morin E."/>
            <person name="Baudet D."/>
            <person name="Noel J."/>
            <person name="Ndikumana S."/>
            <person name="Charron P."/>
            <person name="St-Onge C."/>
            <person name="Giorgi J."/>
            <person name="Grigoriev I.V."/>
            <person name="Roux C."/>
            <person name="Martin F.M."/>
            <person name="Corradi N."/>
        </authorList>
    </citation>
    <scope>NUCLEOTIDE SEQUENCE [LARGE SCALE GENOMIC DNA]</scope>
    <source>
        <strain evidence="3 4">A1</strain>
    </source>
</reference>
<gene>
    <name evidence="3" type="ORF">RhiirA1_478467</name>
    <name evidence="2" type="ORF">RhiirA5_436471</name>
</gene>
<sequence length="53" mass="6609">MEKKEQKEKNKKKRTERKERKERNGKKGTERKERIGLQKRRRIEIGLSKLRFL</sequence>
<organism evidence="3 4">
    <name type="scientific">Rhizophagus irregularis</name>
    <dbReference type="NCBI Taxonomy" id="588596"/>
    <lineage>
        <taxon>Eukaryota</taxon>
        <taxon>Fungi</taxon>
        <taxon>Fungi incertae sedis</taxon>
        <taxon>Mucoromycota</taxon>
        <taxon>Glomeromycotina</taxon>
        <taxon>Glomeromycetes</taxon>
        <taxon>Glomerales</taxon>
        <taxon>Glomeraceae</taxon>
        <taxon>Rhizophagus</taxon>
    </lineage>
</organism>
<dbReference type="VEuPathDB" id="FungiDB:RhiirA1_478467"/>
<dbReference type="AlphaFoldDB" id="A0A2I1FJW7"/>
<feature type="region of interest" description="Disordered" evidence="1">
    <location>
        <begin position="1"/>
        <end position="39"/>
    </location>
</feature>